<dbReference type="Proteomes" id="UP001195483">
    <property type="component" value="Unassembled WGS sequence"/>
</dbReference>
<evidence type="ECO:0000256" key="11">
    <source>
        <dbReference type="SAM" id="MobiDB-lite"/>
    </source>
</evidence>
<organism evidence="13 14">
    <name type="scientific">Potamilus streckersoni</name>
    <dbReference type="NCBI Taxonomy" id="2493646"/>
    <lineage>
        <taxon>Eukaryota</taxon>
        <taxon>Metazoa</taxon>
        <taxon>Spiralia</taxon>
        <taxon>Lophotrochozoa</taxon>
        <taxon>Mollusca</taxon>
        <taxon>Bivalvia</taxon>
        <taxon>Autobranchia</taxon>
        <taxon>Heteroconchia</taxon>
        <taxon>Palaeoheterodonta</taxon>
        <taxon>Unionida</taxon>
        <taxon>Unionoidea</taxon>
        <taxon>Unionidae</taxon>
        <taxon>Ambleminae</taxon>
        <taxon>Lampsilini</taxon>
        <taxon>Potamilus</taxon>
    </lineage>
</organism>
<feature type="domain" description="C2H2-type" evidence="12">
    <location>
        <begin position="633"/>
        <end position="660"/>
    </location>
</feature>
<feature type="domain" description="C2H2-type" evidence="12">
    <location>
        <begin position="661"/>
        <end position="688"/>
    </location>
</feature>
<comment type="caution">
    <text evidence="13">The sequence shown here is derived from an EMBL/GenBank/DDBJ whole genome shotgun (WGS) entry which is preliminary data.</text>
</comment>
<feature type="compositionally biased region" description="Polar residues" evidence="11">
    <location>
        <begin position="75"/>
        <end position="92"/>
    </location>
</feature>
<evidence type="ECO:0000256" key="10">
    <source>
        <dbReference type="PROSITE-ProRule" id="PRU00042"/>
    </source>
</evidence>
<dbReference type="FunFam" id="3.30.160.60:FF:000072">
    <property type="entry name" value="zinc finger protein 143 isoform X1"/>
    <property type="match status" value="1"/>
</dbReference>
<reference evidence="13" key="3">
    <citation type="submission" date="2023-05" db="EMBL/GenBank/DDBJ databases">
        <authorList>
            <person name="Smith C.H."/>
        </authorList>
    </citation>
    <scope>NUCLEOTIDE SEQUENCE</scope>
    <source>
        <strain evidence="13">CHS0354</strain>
        <tissue evidence="13">Mantle</tissue>
    </source>
</reference>
<keyword evidence="4 10" id="KW-0863">Zinc-finger</keyword>
<dbReference type="GO" id="GO:0000981">
    <property type="term" value="F:DNA-binding transcription factor activity, RNA polymerase II-specific"/>
    <property type="evidence" value="ECO:0007669"/>
    <property type="project" value="TreeGrafter"/>
</dbReference>
<feature type="compositionally biased region" description="Basic and acidic residues" evidence="11">
    <location>
        <begin position="119"/>
        <end position="141"/>
    </location>
</feature>
<dbReference type="PANTHER" id="PTHR24384:SF189">
    <property type="entry name" value="C2H2-TYPE DOMAIN-CONTAINING PROTEIN-RELATED"/>
    <property type="match status" value="1"/>
</dbReference>
<evidence type="ECO:0000256" key="9">
    <source>
        <dbReference type="ARBA" id="ARBA00023242"/>
    </source>
</evidence>
<dbReference type="GO" id="GO:0000978">
    <property type="term" value="F:RNA polymerase II cis-regulatory region sequence-specific DNA binding"/>
    <property type="evidence" value="ECO:0007669"/>
    <property type="project" value="TreeGrafter"/>
</dbReference>
<reference evidence="13" key="1">
    <citation type="journal article" date="2021" name="Genome Biol. Evol.">
        <title>A High-Quality Reference Genome for a Parasitic Bivalve with Doubly Uniparental Inheritance (Bivalvia: Unionida).</title>
        <authorList>
            <person name="Smith C.H."/>
        </authorList>
    </citation>
    <scope>NUCLEOTIDE SEQUENCE</scope>
    <source>
        <strain evidence="13">CHS0354</strain>
    </source>
</reference>
<dbReference type="Pfam" id="PF00096">
    <property type="entry name" value="zf-C2H2"/>
    <property type="match status" value="7"/>
</dbReference>
<feature type="region of interest" description="Disordered" evidence="11">
    <location>
        <begin position="1046"/>
        <end position="1066"/>
    </location>
</feature>
<keyword evidence="8" id="KW-0804">Transcription</keyword>
<feature type="compositionally biased region" description="Polar residues" evidence="11">
    <location>
        <begin position="257"/>
        <end position="268"/>
    </location>
</feature>
<feature type="domain" description="C2H2-type" evidence="12">
    <location>
        <begin position="781"/>
        <end position="808"/>
    </location>
</feature>
<dbReference type="InterPro" id="IPR013087">
    <property type="entry name" value="Znf_C2H2_type"/>
</dbReference>
<evidence type="ECO:0000259" key="12">
    <source>
        <dbReference type="PROSITE" id="PS50157"/>
    </source>
</evidence>
<feature type="domain" description="C2H2-type" evidence="12">
    <location>
        <begin position="717"/>
        <end position="744"/>
    </location>
</feature>
<dbReference type="SUPFAM" id="SSF57667">
    <property type="entry name" value="beta-beta-alpha zinc fingers"/>
    <property type="match status" value="8"/>
</dbReference>
<dbReference type="InterPro" id="IPR036236">
    <property type="entry name" value="Znf_C2H2_sf"/>
</dbReference>
<feature type="compositionally biased region" description="Basic and acidic residues" evidence="11">
    <location>
        <begin position="224"/>
        <end position="235"/>
    </location>
</feature>
<dbReference type="AlphaFoldDB" id="A0AAE0SXU4"/>
<evidence type="ECO:0000256" key="8">
    <source>
        <dbReference type="ARBA" id="ARBA00023163"/>
    </source>
</evidence>
<feature type="domain" description="C2H2-type" evidence="12">
    <location>
        <begin position="496"/>
        <end position="523"/>
    </location>
</feature>
<evidence type="ECO:0000256" key="3">
    <source>
        <dbReference type="ARBA" id="ARBA00022737"/>
    </source>
</evidence>
<feature type="domain" description="C2H2-type" evidence="12">
    <location>
        <begin position="809"/>
        <end position="836"/>
    </location>
</feature>
<dbReference type="PROSITE" id="PS50157">
    <property type="entry name" value="ZINC_FINGER_C2H2_2"/>
    <property type="match status" value="12"/>
</dbReference>
<keyword evidence="5" id="KW-0862">Zinc</keyword>
<keyword evidence="3" id="KW-0677">Repeat</keyword>
<accession>A0AAE0SXU4</accession>
<sequence>MSATEGSSKKDHLDILANLEALQSLEDVTLIKQRLKTMCQALSRHKETTESWSGFSAVDLSQTTSQTPSSPFTKYSMSSVSQQENGTSMPTSTIDFNAMTDCHVQHLVEMNSASQHILLDKEEKIGRGAREKNSKKNRNEDNTIVPVNNDKDDSLSSFKSIKNVVNKKHSKESFIASEDAIDSIILPAVITSEKPDPTRGKGKTTSRKSETFAAKSCRKRNRVKDKVLDDKDAHSKKAKSNVISISNPGSKKGLNAQLRNKSTGTVPATTKEDQSSQESHDGSQNHTATYFKELEFPPRKRPLRKRKRKIYADFFMEIFPEKAKTVCTEIKPKSLEKSFKNSRSSKQIKENSDAAEPSICKPSLKVEKTMSSQRHIKSANLQNKEVAIIKEDKELEITCKEFKEKEAKEFENESTFLSHLPKSDCKTKHQIPLKCGKCQQHFANLKCLQKHLMKKVPCLSVEQRRERYQCRTCGHQFLAHSSLTRHLATHSDERSVPCPKCDKKFKHKENLFKHMKLHKQKPFTCSKCLKAFDTLEKQNSHHCGAPFQCSVCLKPFRARLFLKEHEDAVHKGSKLYECKICSKKLSHMSSLSRHMTLMHTTEKPIECKLCKKTFKVKQILNRHMKFAHSGIEYRCDICGYRCSQPDNLKRHKLRHNNEKPYMCDKCGRSYKTKRQLQVHIYLHTGEAPFHCTYCDKKYASKDTLRQHLIMHENPDLLTCDMCGKLFGQLGHLSRHRKSHFEDEKIKCKFCELEFKSVTRMMTHVLRNHAEEAVKTNAVRLLKCEICGKLFVHKKDFESHMNRHTGARPYKCKYCGKDFNDRSNLRQHVRSHEDDHRYKCTVCGKMYTQNRSLKFHFRSHTSKLNTVDMHGSKIISATFADKSVTIPVDVLQTVETEVNQSRSTNSAKTETVNQITDPSSEELQVMARDIYIERDTPINRDIKAQILNETNQNFIVCSESKQSHLDSSFPKQVQVNLNQCSSVLPKTNETIMCRSSESLQQQKVIGFQGNKANNVEATRSTHSRSPHKAIAECSITNNLVHVDSSMESVDNGEHNSHREAVDRKPDNLHNDVVFNTNVPENQDLSQLNSSLTKGQSLAVIDEKGQQIVGNDLTEIIKTH</sequence>
<evidence type="ECO:0000256" key="1">
    <source>
        <dbReference type="ARBA" id="ARBA00004123"/>
    </source>
</evidence>
<keyword evidence="6" id="KW-0805">Transcription regulation</keyword>
<evidence type="ECO:0000313" key="13">
    <source>
        <dbReference type="EMBL" id="KAK3599779.1"/>
    </source>
</evidence>
<feature type="domain" description="C2H2-type" evidence="12">
    <location>
        <begin position="605"/>
        <end position="633"/>
    </location>
</feature>
<feature type="region of interest" description="Disordered" evidence="11">
    <location>
        <begin position="119"/>
        <end position="155"/>
    </location>
</feature>
<comment type="subcellular location">
    <subcellularLocation>
        <location evidence="1">Nucleus</location>
    </subcellularLocation>
</comment>
<evidence type="ECO:0000256" key="5">
    <source>
        <dbReference type="ARBA" id="ARBA00022833"/>
    </source>
</evidence>
<feature type="compositionally biased region" description="Basic and acidic residues" evidence="11">
    <location>
        <begin position="270"/>
        <end position="283"/>
    </location>
</feature>
<feature type="compositionally biased region" description="Basic and acidic residues" evidence="11">
    <location>
        <begin position="1050"/>
        <end position="1066"/>
    </location>
</feature>
<dbReference type="FunFam" id="3.30.160.60:FF:000690">
    <property type="entry name" value="Zinc finger protein 354C"/>
    <property type="match status" value="1"/>
</dbReference>
<feature type="domain" description="C2H2-type" evidence="12">
    <location>
        <begin position="468"/>
        <end position="495"/>
    </location>
</feature>
<protein>
    <recommendedName>
        <fullName evidence="12">C2H2-type domain-containing protein</fullName>
    </recommendedName>
</protein>
<evidence type="ECO:0000313" key="14">
    <source>
        <dbReference type="Proteomes" id="UP001195483"/>
    </source>
</evidence>
<evidence type="ECO:0000256" key="2">
    <source>
        <dbReference type="ARBA" id="ARBA00022723"/>
    </source>
</evidence>
<feature type="region of interest" description="Disordered" evidence="11">
    <location>
        <begin position="192"/>
        <end position="296"/>
    </location>
</feature>
<proteinExistence type="predicted"/>
<reference evidence="13" key="2">
    <citation type="journal article" date="2021" name="Genome Biol. Evol.">
        <title>Developing a high-quality reference genome for a parasitic bivalve with doubly uniparental inheritance (Bivalvia: Unionida).</title>
        <authorList>
            <person name="Smith C.H."/>
        </authorList>
    </citation>
    <scope>NUCLEOTIDE SEQUENCE</scope>
    <source>
        <strain evidence="13">CHS0354</strain>
        <tissue evidence="13">Mantle</tissue>
    </source>
</reference>
<dbReference type="PROSITE" id="PS00028">
    <property type="entry name" value="ZINC_FINGER_C2H2_1"/>
    <property type="match status" value="12"/>
</dbReference>
<keyword evidence="14" id="KW-1185">Reference proteome</keyword>
<keyword evidence="7" id="KW-0238">DNA-binding</keyword>
<evidence type="ECO:0000256" key="6">
    <source>
        <dbReference type="ARBA" id="ARBA00023015"/>
    </source>
</evidence>
<feature type="compositionally biased region" description="Low complexity" evidence="11">
    <location>
        <begin position="61"/>
        <end position="73"/>
    </location>
</feature>
<feature type="domain" description="C2H2-type" evidence="12">
    <location>
        <begin position="689"/>
        <end position="716"/>
    </location>
</feature>
<evidence type="ECO:0000256" key="7">
    <source>
        <dbReference type="ARBA" id="ARBA00023125"/>
    </source>
</evidence>
<evidence type="ECO:0000256" key="4">
    <source>
        <dbReference type="ARBA" id="ARBA00022771"/>
    </source>
</evidence>
<feature type="region of interest" description="Disordered" evidence="11">
    <location>
        <begin position="59"/>
        <end position="92"/>
    </location>
</feature>
<feature type="domain" description="C2H2-type" evidence="12">
    <location>
        <begin position="547"/>
        <end position="575"/>
    </location>
</feature>
<dbReference type="GO" id="GO:0005634">
    <property type="term" value="C:nucleus"/>
    <property type="evidence" value="ECO:0007669"/>
    <property type="project" value="UniProtKB-SubCell"/>
</dbReference>
<name>A0AAE0SXU4_9BIVA</name>
<keyword evidence="2" id="KW-0479">Metal-binding</keyword>
<gene>
    <name evidence="13" type="ORF">CHS0354_037265</name>
</gene>
<dbReference type="InterPro" id="IPR050752">
    <property type="entry name" value="C2H2-ZF_domain"/>
</dbReference>
<feature type="domain" description="C2H2-type" evidence="12">
    <location>
        <begin position="837"/>
        <end position="864"/>
    </location>
</feature>
<dbReference type="Gene3D" id="3.30.160.60">
    <property type="entry name" value="Classic Zinc Finger"/>
    <property type="match status" value="11"/>
</dbReference>
<dbReference type="SMART" id="SM00355">
    <property type="entry name" value="ZnF_C2H2"/>
    <property type="match status" value="14"/>
</dbReference>
<dbReference type="EMBL" id="JAEAOA010002176">
    <property type="protein sequence ID" value="KAK3599779.1"/>
    <property type="molecule type" value="Genomic_DNA"/>
</dbReference>
<dbReference type="PANTHER" id="PTHR24384">
    <property type="entry name" value="FINGER PUTATIVE TRANSCRIPTION FACTOR FAMILY-RELATED"/>
    <property type="match status" value="1"/>
</dbReference>
<keyword evidence="9" id="KW-0539">Nucleus</keyword>
<feature type="domain" description="C2H2-type" evidence="12">
    <location>
        <begin position="576"/>
        <end position="604"/>
    </location>
</feature>
<dbReference type="GO" id="GO:0008270">
    <property type="term" value="F:zinc ion binding"/>
    <property type="evidence" value="ECO:0007669"/>
    <property type="project" value="UniProtKB-KW"/>
</dbReference>